<evidence type="ECO:0000313" key="3">
    <source>
        <dbReference type="Proteomes" id="UP000239759"/>
    </source>
</evidence>
<evidence type="ECO:0000256" key="1">
    <source>
        <dbReference type="SAM" id="MobiDB-lite"/>
    </source>
</evidence>
<reference evidence="2 3" key="1">
    <citation type="submission" date="2018-02" db="EMBL/GenBank/DDBJ databases">
        <title>Comparative analysis of genomes of three Brevibacillus laterosporus strains producers of potent antimicrobials isolated from silage.</title>
        <authorList>
            <person name="Kojic M."/>
            <person name="Miljkovic M."/>
            <person name="Studholme D."/>
            <person name="Filipic B."/>
        </authorList>
    </citation>
    <scope>NUCLEOTIDE SEQUENCE [LARGE SCALE GENOMIC DNA]</scope>
    <source>
        <strain evidence="2 3">BGSP11</strain>
    </source>
</reference>
<gene>
    <name evidence="2" type="ORF">C4A77_19155</name>
</gene>
<sequence length="237" mass="26340">MNNPPSGLIVIGPEDTRRTSNRPSFEAVIGNDLEKDNQHFITQLAEDANFTKGLHTYQSRLSITGWEVRSLNEDYQALPSKGATSSYEGGSVRFTMQSDLQEGQTYFWRMAPVDATTGAQGVWSTTRSIKVGNVLQFQLKKPITTSLAAERMVFRAKMKLPTDGKLPASLKMEACNNALDEEPTWEDITEAYTQGKYHAFKNITKIADSWALDVRVTINANDSLGEIECNGFGISFD</sequence>
<dbReference type="RefSeq" id="WP_104032941.1">
    <property type="nucleotide sequence ID" value="NZ_PRKQ01000027.1"/>
</dbReference>
<protein>
    <submittedName>
        <fullName evidence="2">Uncharacterized protein</fullName>
    </submittedName>
</protein>
<dbReference type="EMBL" id="PRKQ01000027">
    <property type="protein sequence ID" value="PPA93325.1"/>
    <property type="molecule type" value="Genomic_DNA"/>
</dbReference>
<name>A0AAP8QA99_BRELA</name>
<dbReference type="Gene3D" id="2.60.40.10">
    <property type="entry name" value="Immunoglobulins"/>
    <property type="match status" value="1"/>
</dbReference>
<proteinExistence type="predicted"/>
<feature type="region of interest" description="Disordered" evidence="1">
    <location>
        <begin position="1"/>
        <end position="21"/>
    </location>
</feature>
<dbReference type="AlphaFoldDB" id="A0AAP8QA99"/>
<comment type="caution">
    <text evidence="2">The sequence shown here is derived from an EMBL/GenBank/DDBJ whole genome shotgun (WGS) entry which is preliminary data.</text>
</comment>
<dbReference type="InterPro" id="IPR013783">
    <property type="entry name" value="Ig-like_fold"/>
</dbReference>
<accession>A0AAP8QA99</accession>
<evidence type="ECO:0000313" key="2">
    <source>
        <dbReference type="EMBL" id="PPA93325.1"/>
    </source>
</evidence>
<dbReference type="Proteomes" id="UP000239759">
    <property type="component" value="Unassembled WGS sequence"/>
</dbReference>
<organism evidence="2 3">
    <name type="scientific">Brevibacillus laterosporus</name>
    <name type="common">Bacillus laterosporus</name>
    <dbReference type="NCBI Taxonomy" id="1465"/>
    <lineage>
        <taxon>Bacteria</taxon>
        <taxon>Bacillati</taxon>
        <taxon>Bacillota</taxon>
        <taxon>Bacilli</taxon>
        <taxon>Bacillales</taxon>
        <taxon>Paenibacillaceae</taxon>
        <taxon>Brevibacillus</taxon>
    </lineage>
</organism>